<evidence type="ECO:0000313" key="1">
    <source>
        <dbReference type="EMBL" id="KIJ96251.1"/>
    </source>
</evidence>
<dbReference type="EMBL" id="KN838727">
    <property type="protein sequence ID" value="KIJ96251.1"/>
    <property type="molecule type" value="Genomic_DNA"/>
</dbReference>
<reference evidence="1 2" key="1">
    <citation type="submission" date="2014-04" db="EMBL/GenBank/DDBJ databases">
        <authorList>
            <consortium name="DOE Joint Genome Institute"/>
            <person name="Kuo A."/>
            <person name="Kohler A."/>
            <person name="Nagy L.G."/>
            <person name="Floudas D."/>
            <person name="Copeland A."/>
            <person name="Barry K.W."/>
            <person name="Cichocki N."/>
            <person name="Veneault-Fourrey C."/>
            <person name="LaButti K."/>
            <person name="Lindquist E.A."/>
            <person name="Lipzen A."/>
            <person name="Lundell T."/>
            <person name="Morin E."/>
            <person name="Murat C."/>
            <person name="Sun H."/>
            <person name="Tunlid A."/>
            <person name="Henrissat B."/>
            <person name="Grigoriev I.V."/>
            <person name="Hibbett D.S."/>
            <person name="Martin F."/>
            <person name="Nordberg H.P."/>
            <person name="Cantor M.N."/>
            <person name="Hua S.X."/>
        </authorList>
    </citation>
    <scope>NUCLEOTIDE SEQUENCE [LARGE SCALE GENOMIC DNA]</scope>
    <source>
        <strain evidence="1 2">LaAM-08-1</strain>
    </source>
</reference>
<sequence length="62" mass="6626">MTIKFPSTEVPGKPETVVALVEVIKRSNALKLKNVISDCSHCLASAPHHDHSPSSTIDSSTI</sequence>
<reference evidence="2" key="2">
    <citation type="submission" date="2015-01" db="EMBL/GenBank/DDBJ databases">
        <title>Evolutionary Origins and Diversification of the Mycorrhizal Mutualists.</title>
        <authorList>
            <consortium name="DOE Joint Genome Institute"/>
            <consortium name="Mycorrhizal Genomics Consortium"/>
            <person name="Kohler A."/>
            <person name="Kuo A."/>
            <person name="Nagy L.G."/>
            <person name="Floudas D."/>
            <person name="Copeland A."/>
            <person name="Barry K.W."/>
            <person name="Cichocki N."/>
            <person name="Veneault-Fourrey C."/>
            <person name="LaButti K."/>
            <person name="Lindquist E.A."/>
            <person name="Lipzen A."/>
            <person name="Lundell T."/>
            <person name="Morin E."/>
            <person name="Murat C."/>
            <person name="Riley R."/>
            <person name="Ohm R."/>
            <person name="Sun H."/>
            <person name="Tunlid A."/>
            <person name="Henrissat B."/>
            <person name="Grigoriev I.V."/>
            <person name="Hibbett D.S."/>
            <person name="Martin F."/>
        </authorList>
    </citation>
    <scope>NUCLEOTIDE SEQUENCE [LARGE SCALE GENOMIC DNA]</scope>
    <source>
        <strain evidence="2">LaAM-08-1</strain>
    </source>
</reference>
<dbReference type="AlphaFoldDB" id="A0A0C9XEY7"/>
<dbReference type="Proteomes" id="UP000054477">
    <property type="component" value="Unassembled WGS sequence"/>
</dbReference>
<dbReference type="HOGENOM" id="CLU_2904525_0_0_1"/>
<gene>
    <name evidence="1" type="ORF">K443DRAFT_682412</name>
</gene>
<keyword evidence="2" id="KW-1185">Reference proteome</keyword>
<name>A0A0C9XEY7_9AGAR</name>
<protein>
    <submittedName>
        <fullName evidence="1">Uncharacterized protein</fullName>
    </submittedName>
</protein>
<organism evidence="1 2">
    <name type="scientific">Laccaria amethystina LaAM-08-1</name>
    <dbReference type="NCBI Taxonomy" id="1095629"/>
    <lineage>
        <taxon>Eukaryota</taxon>
        <taxon>Fungi</taxon>
        <taxon>Dikarya</taxon>
        <taxon>Basidiomycota</taxon>
        <taxon>Agaricomycotina</taxon>
        <taxon>Agaricomycetes</taxon>
        <taxon>Agaricomycetidae</taxon>
        <taxon>Agaricales</taxon>
        <taxon>Agaricineae</taxon>
        <taxon>Hydnangiaceae</taxon>
        <taxon>Laccaria</taxon>
    </lineage>
</organism>
<proteinExistence type="predicted"/>
<accession>A0A0C9XEY7</accession>
<evidence type="ECO:0000313" key="2">
    <source>
        <dbReference type="Proteomes" id="UP000054477"/>
    </source>
</evidence>